<reference evidence="3 4" key="1">
    <citation type="journal article" date="2023" name="Nucleic Acids Res.">
        <title>The hologenome of Daphnia magna reveals possible DNA methylation and microbiome-mediated evolution of the host genome.</title>
        <authorList>
            <person name="Chaturvedi A."/>
            <person name="Li X."/>
            <person name="Dhandapani V."/>
            <person name="Marshall H."/>
            <person name="Kissane S."/>
            <person name="Cuenca-Cambronero M."/>
            <person name="Asole G."/>
            <person name="Calvet F."/>
            <person name="Ruiz-Romero M."/>
            <person name="Marangio P."/>
            <person name="Guigo R."/>
            <person name="Rago D."/>
            <person name="Mirbahai L."/>
            <person name="Eastwood N."/>
            <person name="Colbourne J.K."/>
            <person name="Zhou J."/>
            <person name="Mallon E."/>
            <person name="Orsini L."/>
        </authorList>
    </citation>
    <scope>NUCLEOTIDE SEQUENCE [LARGE SCALE GENOMIC DNA]</scope>
    <source>
        <strain evidence="3">LRV0_1</strain>
    </source>
</reference>
<sequence length="100" mass="10997">MEAPNSKEAPGKTPFVCATLSDSATHAHTHTHTNKKEGKLSNYSRFPAKQPKQFLSQSSGWRNSRRFLISSAVLIYTFGLSTFVPQSKGEKPNTLSDTLA</sequence>
<feature type="transmembrane region" description="Helical" evidence="2">
    <location>
        <begin position="67"/>
        <end position="84"/>
    </location>
</feature>
<protein>
    <submittedName>
        <fullName evidence="3">Uncharacterized protein</fullName>
    </submittedName>
</protein>
<dbReference type="Proteomes" id="UP001234178">
    <property type="component" value="Unassembled WGS sequence"/>
</dbReference>
<dbReference type="EMBL" id="JAOYFB010000037">
    <property type="protein sequence ID" value="KAK4023156.1"/>
    <property type="molecule type" value="Genomic_DNA"/>
</dbReference>
<keyword evidence="2" id="KW-0472">Membrane</keyword>
<proteinExistence type="predicted"/>
<keyword evidence="2" id="KW-1133">Transmembrane helix</keyword>
<comment type="caution">
    <text evidence="3">The sequence shown here is derived from an EMBL/GenBank/DDBJ whole genome shotgun (WGS) entry which is preliminary data.</text>
</comment>
<accession>A0ABR0ADF6</accession>
<gene>
    <name evidence="3" type="ORF">OUZ56_008585</name>
</gene>
<name>A0ABR0ADF6_9CRUS</name>
<evidence type="ECO:0000313" key="3">
    <source>
        <dbReference type="EMBL" id="KAK4023156.1"/>
    </source>
</evidence>
<keyword evidence="2" id="KW-0812">Transmembrane</keyword>
<organism evidence="3 4">
    <name type="scientific">Daphnia magna</name>
    <dbReference type="NCBI Taxonomy" id="35525"/>
    <lineage>
        <taxon>Eukaryota</taxon>
        <taxon>Metazoa</taxon>
        <taxon>Ecdysozoa</taxon>
        <taxon>Arthropoda</taxon>
        <taxon>Crustacea</taxon>
        <taxon>Branchiopoda</taxon>
        <taxon>Diplostraca</taxon>
        <taxon>Cladocera</taxon>
        <taxon>Anomopoda</taxon>
        <taxon>Daphniidae</taxon>
        <taxon>Daphnia</taxon>
    </lineage>
</organism>
<keyword evidence="4" id="KW-1185">Reference proteome</keyword>
<evidence type="ECO:0000313" key="4">
    <source>
        <dbReference type="Proteomes" id="UP001234178"/>
    </source>
</evidence>
<feature type="region of interest" description="Disordered" evidence="1">
    <location>
        <begin position="24"/>
        <end position="46"/>
    </location>
</feature>
<evidence type="ECO:0000256" key="1">
    <source>
        <dbReference type="SAM" id="MobiDB-lite"/>
    </source>
</evidence>
<evidence type="ECO:0000256" key="2">
    <source>
        <dbReference type="SAM" id="Phobius"/>
    </source>
</evidence>